<dbReference type="EMBL" id="JAHSTY010000002">
    <property type="protein sequence ID" value="MBV4455431.1"/>
    <property type="molecule type" value="Genomic_DNA"/>
</dbReference>
<dbReference type="RefSeq" id="WP_169376932.1">
    <property type="nucleotide sequence ID" value="NZ_JAHSTY010000002.1"/>
</dbReference>
<evidence type="ECO:0000313" key="2">
    <source>
        <dbReference type="Proteomes" id="UP001048976"/>
    </source>
</evidence>
<reference evidence="1" key="1">
    <citation type="submission" date="2021-06" db="EMBL/GenBank/DDBJ databases">
        <title>Updating the genus Pseudomonas: Description of 43 new species and partition of the Pseudomonas putida group.</title>
        <authorList>
            <person name="Girard L."/>
            <person name="Lood C."/>
            <person name="Vandamme P."/>
            <person name="Rokni-Zadeh H."/>
            <person name="Van Noort V."/>
            <person name="Hofte M."/>
            <person name="Lavigne R."/>
            <person name="De Mot R."/>
        </authorList>
    </citation>
    <scope>NUCLEOTIDE SEQUENCE</scope>
    <source>
        <strain evidence="1">SWRI103</strain>
    </source>
</reference>
<sequence length="119" mass="12698">MEPLKNSIIGEFQEHGFVEALVPGNSSSLRVCVRVPIGADYPARLRSADALLPALIADLSAVEVMAARAVESAAPSKVFDIWIEPDGTASYTCGFFAGEMEDELVDVRRNQEGVLSMGG</sequence>
<evidence type="ECO:0000313" key="1">
    <source>
        <dbReference type="EMBL" id="MBV4455431.1"/>
    </source>
</evidence>
<organism evidence="1 2">
    <name type="scientific">Pseudomonas azadiae</name>
    <dbReference type="NCBI Taxonomy" id="2843612"/>
    <lineage>
        <taxon>Bacteria</taxon>
        <taxon>Pseudomonadati</taxon>
        <taxon>Pseudomonadota</taxon>
        <taxon>Gammaproteobacteria</taxon>
        <taxon>Pseudomonadales</taxon>
        <taxon>Pseudomonadaceae</taxon>
        <taxon>Pseudomonas</taxon>
    </lineage>
</organism>
<dbReference type="Proteomes" id="UP001048976">
    <property type="component" value="Unassembled WGS sequence"/>
</dbReference>
<gene>
    <name evidence="1" type="ORF">KVG91_22885</name>
</gene>
<comment type="caution">
    <text evidence="1">The sequence shown here is derived from an EMBL/GenBank/DDBJ whole genome shotgun (WGS) entry which is preliminary data.</text>
</comment>
<accession>A0ABS6P4N7</accession>
<name>A0ABS6P4N7_9PSED</name>
<protein>
    <submittedName>
        <fullName evidence="1">Uncharacterized protein</fullName>
    </submittedName>
</protein>
<proteinExistence type="predicted"/>
<keyword evidence="2" id="KW-1185">Reference proteome</keyword>